<keyword evidence="4 6" id="KW-0697">Rotamase</keyword>
<dbReference type="EMBL" id="QZJZ01000021">
    <property type="protein sequence ID" value="RJP60853.1"/>
    <property type="molecule type" value="Genomic_DNA"/>
</dbReference>
<proteinExistence type="predicted"/>
<dbReference type="Gene3D" id="3.10.50.40">
    <property type="match status" value="1"/>
</dbReference>
<dbReference type="PANTHER" id="PTHR47245">
    <property type="entry name" value="PEPTIDYLPROLYL ISOMERASE"/>
    <property type="match status" value="1"/>
</dbReference>
<evidence type="ECO:0000256" key="4">
    <source>
        <dbReference type="ARBA" id="ARBA00023110"/>
    </source>
</evidence>
<dbReference type="Pfam" id="PF13145">
    <property type="entry name" value="Rotamase_2"/>
    <property type="match status" value="1"/>
</dbReference>
<protein>
    <recommendedName>
        <fullName evidence="2">peptidylprolyl isomerase</fullName>
        <ecNumber evidence="2">5.2.1.8</ecNumber>
    </recommendedName>
</protein>
<gene>
    <name evidence="9" type="ORF">C4541_03270</name>
</gene>
<evidence type="ECO:0000313" key="10">
    <source>
        <dbReference type="Proteomes" id="UP000266426"/>
    </source>
</evidence>
<keyword evidence="5 6" id="KW-0413">Isomerase</keyword>
<evidence type="ECO:0000256" key="3">
    <source>
        <dbReference type="ARBA" id="ARBA00022729"/>
    </source>
</evidence>
<dbReference type="PANTHER" id="PTHR47245:SF1">
    <property type="entry name" value="FOLDASE PROTEIN PRSA"/>
    <property type="match status" value="1"/>
</dbReference>
<evidence type="ECO:0000256" key="2">
    <source>
        <dbReference type="ARBA" id="ARBA00013194"/>
    </source>
</evidence>
<dbReference type="InterPro" id="IPR011990">
    <property type="entry name" value="TPR-like_helical_dom_sf"/>
</dbReference>
<dbReference type="SUPFAM" id="SSF48452">
    <property type="entry name" value="TPR-like"/>
    <property type="match status" value="1"/>
</dbReference>
<name>A0A3A4R860_9BACT</name>
<dbReference type="InterPro" id="IPR027304">
    <property type="entry name" value="Trigger_fact/SurA_dom_sf"/>
</dbReference>
<comment type="caution">
    <text evidence="9">The sequence shown here is derived from an EMBL/GenBank/DDBJ whole genome shotgun (WGS) entry which is preliminary data.</text>
</comment>
<reference evidence="9 10" key="1">
    <citation type="journal article" date="2017" name="ISME J.">
        <title>Energy and carbon metabolisms in a deep terrestrial subsurface fluid microbial community.</title>
        <authorList>
            <person name="Momper L."/>
            <person name="Jungbluth S.P."/>
            <person name="Lee M.D."/>
            <person name="Amend J.P."/>
        </authorList>
    </citation>
    <scope>NUCLEOTIDE SEQUENCE [LARGE SCALE GENOMIC DNA]</scope>
    <source>
        <strain evidence="9">SURF_26</strain>
    </source>
</reference>
<dbReference type="Gene3D" id="1.25.40.10">
    <property type="entry name" value="Tetratricopeptide repeat domain"/>
    <property type="match status" value="1"/>
</dbReference>
<dbReference type="AlphaFoldDB" id="A0A3A4R860"/>
<evidence type="ECO:0000256" key="5">
    <source>
        <dbReference type="ARBA" id="ARBA00023235"/>
    </source>
</evidence>
<feature type="transmembrane region" description="Helical" evidence="7">
    <location>
        <begin position="16"/>
        <end position="37"/>
    </location>
</feature>
<organism evidence="9 10">
    <name type="scientific">Candidatus Auribacter fodinae</name>
    <dbReference type="NCBI Taxonomy" id="2093366"/>
    <lineage>
        <taxon>Bacteria</taxon>
        <taxon>Pseudomonadati</taxon>
        <taxon>Candidatus Auribacterota</taxon>
        <taxon>Candidatus Auribacteria</taxon>
        <taxon>Candidatus Auribacterales</taxon>
        <taxon>Candidatus Auribacteraceae</taxon>
        <taxon>Candidatus Auribacter</taxon>
    </lineage>
</organism>
<evidence type="ECO:0000256" key="1">
    <source>
        <dbReference type="ARBA" id="ARBA00000971"/>
    </source>
</evidence>
<evidence type="ECO:0000259" key="8">
    <source>
        <dbReference type="PROSITE" id="PS50198"/>
    </source>
</evidence>
<feature type="domain" description="PpiC" evidence="8">
    <location>
        <begin position="278"/>
        <end position="374"/>
    </location>
</feature>
<evidence type="ECO:0000313" key="9">
    <source>
        <dbReference type="EMBL" id="RJP60853.1"/>
    </source>
</evidence>
<dbReference type="PROSITE" id="PS50198">
    <property type="entry name" value="PPIC_PPIASE_2"/>
    <property type="match status" value="1"/>
</dbReference>
<keyword evidence="7" id="KW-0472">Membrane</keyword>
<keyword evidence="7" id="KW-1133">Transmembrane helix</keyword>
<comment type="catalytic activity">
    <reaction evidence="1">
        <text>[protein]-peptidylproline (omega=180) = [protein]-peptidylproline (omega=0)</text>
        <dbReference type="Rhea" id="RHEA:16237"/>
        <dbReference type="Rhea" id="RHEA-COMP:10747"/>
        <dbReference type="Rhea" id="RHEA-COMP:10748"/>
        <dbReference type="ChEBI" id="CHEBI:83833"/>
        <dbReference type="ChEBI" id="CHEBI:83834"/>
        <dbReference type="EC" id="5.2.1.8"/>
    </reaction>
</comment>
<evidence type="ECO:0000256" key="7">
    <source>
        <dbReference type="SAM" id="Phobius"/>
    </source>
</evidence>
<evidence type="ECO:0000256" key="6">
    <source>
        <dbReference type="PROSITE-ProRule" id="PRU00278"/>
    </source>
</evidence>
<dbReference type="EC" id="5.2.1.8" evidence="2"/>
<keyword evidence="7" id="KW-0812">Transmembrane</keyword>
<accession>A0A3A4R860</accession>
<dbReference type="Gene3D" id="1.10.8.1040">
    <property type="match status" value="1"/>
</dbReference>
<sequence length="442" mass="49821">MNTTPRRPKQIFDRRSVFFSIIVLAMFGAVLYLLFALNQNVQTKKSGSATDYELYRNLGSKLKSEKMFEQAITAYNTYLSDPALTPETRANIHYTIGNLYFELHQYDKALAAYYAADMLGVPPQIAGEVNIKIVNSLERLGRDFSAEYALKSRTSLDEDTKKEQPSGQIVAQYGSEYVTMRDLDEQLEMLDETQRQQFRDPQQKFMFLQQYIAQKLLARKAVKMGYDKDTEILNKLDMLKDQLMVEKMVKAEIEGKISIDPEDVKNFYEARKSAYREPDSFRIAHIQVPTKDKADSVLASLSGGADFAAAAQSESQAADASTGGTIDAWLSTASPIYKGTDYTSIIQAIQNLETGGLSQAIEHEGTYHIVKVLDKKPGAQLTFEQAAQKVAQDYQISKAQKIYQSMMENILKVEGVKINQEAFFPEQKSGDDKKIDIKQITP</sequence>
<dbReference type="SUPFAM" id="SSF109998">
    <property type="entry name" value="Triger factor/SurA peptide-binding domain-like"/>
    <property type="match status" value="1"/>
</dbReference>
<keyword evidence="3" id="KW-0732">Signal</keyword>
<dbReference type="InterPro" id="IPR050245">
    <property type="entry name" value="PrsA_foldase"/>
</dbReference>
<dbReference type="SUPFAM" id="SSF54534">
    <property type="entry name" value="FKBP-like"/>
    <property type="match status" value="1"/>
</dbReference>
<dbReference type="InterPro" id="IPR000297">
    <property type="entry name" value="PPIase_PpiC"/>
</dbReference>
<dbReference type="Proteomes" id="UP000266426">
    <property type="component" value="Unassembled WGS sequence"/>
</dbReference>
<dbReference type="GO" id="GO:0003755">
    <property type="term" value="F:peptidyl-prolyl cis-trans isomerase activity"/>
    <property type="evidence" value="ECO:0007669"/>
    <property type="project" value="UniProtKB-KW"/>
</dbReference>
<dbReference type="InterPro" id="IPR046357">
    <property type="entry name" value="PPIase_dom_sf"/>
</dbReference>